<dbReference type="GO" id="GO:0000917">
    <property type="term" value="P:division septum assembly"/>
    <property type="evidence" value="ECO:0007669"/>
    <property type="project" value="UniProtKB-KW"/>
</dbReference>
<dbReference type="Gene3D" id="3.30.160.540">
    <property type="match status" value="1"/>
</dbReference>
<dbReference type="InterPro" id="IPR016098">
    <property type="entry name" value="CAP/MinC_C"/>
</dbReference>
<evidence type="ECO:0000256" key="2">
    <source>
        <dbReference type="ARBA" id="ARBA00022618"/>
    </source>
</evidence>
<comment type="caution">
    <text evidence="9">The sequence shown here is derived from an EMBL/GenBank/DDBJ whole genome shotgun (WGS) entry which is preliminary data.</text>
</comment>
<dbReference type="GO" id="GO:1901891">
    <property type="term" value="P:regulation of cell septum assembly"/>
    <property type="evidence" value="ECO:0007669"/>
    <property type="project" value="InterPro"/>
</dbReference>
<dbReference type="AlphaFoldDB" id="A0A9D1PK87"/>
<evidence type="ECO:0000313" key="9">
    <source>
        <dbReference type="EMBL" id="HIV74028.1"/>
    </source>
</evidence>
<protein>
    <recommendedName>
        <fullName evidence="6">Probable septum site-determining protein MinC</fullName>
    </recommendedName>
</protein>
<reference evidence="9" key="2">
    <citation type="submission" date="2021-04" db="EMBL/GenBank/DDBJ databases">
        <authorList>
            <person name="Gilroy R."/>
        </authorList>
    </citation>
    <scope>NUCLEOTIDE SEQUENCE</scope>
    <source>
        <strain evidence="9">CHK169-2315</strain>
    </source>
</reference>
<evidence type="ECO:0000259" key="8">
    <source>
        <dbReference type="Pfam" id="PF22642"/>
    </source>
</evidence>
<evidence type="ECO:0000256" key="4">
    <source>
        <dbReference type="ARBA" id="ARBA00023306"/>
    </source>
</evidence>
<proteinExistence type="inferred from homology"/>
<dbReference type="Proteomes" id="UP000823937">
    <property type="component" value="Unassembled WGS sequence"/>
</dbReference>
<evidence type="ECO:0000256" key="5">
    <source>
        <dbReference type="ARBA" id="ARBA00046874"/>
    </source>
</evidence>
<dbReference type="InterPro" id="IPR055219">
    <property type="entry name" value="MinC_N_1"/>
</dbReference>
<dbReference type="Pfam" id="PF03775">
    <property type="entry name" value="MinC_C"/>
    <property type="match status" value="1"/>
</dbReference>
<dbReference type="PANTHER" id="PTHR34108:SF1">
    <property type="entry name" value="SEPTUM SITE-DETERMINING PROTEIN MINC"/>
    <property type="match status" value="1"/>
</dbReference>
<evidence type="ECO:0000256" key="1">
    <source>
        <dbReference type="ARBA" id="ARBA00006291"/>
    </source>
</evidence>
<gene>
    <name evidence="6 9" type="primary">minC</name>
    <name evidence="9" type="ORF">H9895_02985</name>
</gene>
<keyword evidence="3 6" id="KW-0717">Septation</keyword>
<comment type="function">
    <text evidence="6">Cell division inhibitor that blocks the formation of polar Z ring septums. Rapidly oscillates between the poles of the cell to destabilize FtsZ filaments that have formed before they mature into polar Z rings. Prevents FtsZ polymerization.</text>
</comment>
<evidence type="ECO:0000259" key="7">
    <source>
        <dbReference type="Pfam" id="PF03775"/>
    </source>
</evidence>
<sequence length="229" mass="26017">MQNDNQIISIKGTKDGLIFHINDEESYQDVILQLEEVLASVPHTDQQEKAANVTLQLGYRHVSPEQKKQLREMVEKDNHFFIEKFDSKVISREKAKQWFEEHSLKSISQIVRSGQVLDIEGDLLLIGDVNPGGEVRATGDIYILGKLHGIAHAGTKGNDEAVIAASYMNPNQLRISQYISRAPDYETEGVYMECGYLDKENEKIVIDRLQVLPYVQRKLRKLKGGMYDG</sequence>
<dbReference type="Gene3D" id="2.160.20.70">
    <property type="match status" value="1"/>
</dbReference>
<comment type="similarity">
    <text evidence="1 6">Belongs to the MinC family.</text>
</comment>
<dbReference type="EMBL" id="DXHX01000041">
    <property type="protein sequence ID" value="HIV74028.1"/>
    <property type="molecule type" value="Genomic_DNA"/>
</dbReference>
<keyword evidence="2 6" id="KW-0132">Cell division</keyword>
<dbReference type="GO" id="GO:0000902">
    <property type="term" value="P:cell morphogenesis"/>
    <property type="evidence" value="ECO:0007669"/>
    <property type="project" value="InterPro"/>
</dbReference>
<name>A0A9D1PK87_9BACI</name>
<evidence type="ECO:0000256" key="6">
    <source>
        <dbReference type="HAMAP-Rule" id="MF_00267"/>
    </source>
</evidence>
<dbReference type="HAMAP" id="MF_00267">
    <property type="entry name" value="MinC"/>
    <property type="match status" value="1"/>
</dbReference>
<evidence type="ECO:0000256" key="3">
    <source>
        <dbReference type="ARBA" id="ARBA00023210"/>
    </source>
</evidence>
<dbReference type="InterPro" id="IPR005526">
    <property type="entry name" value="Septum_form_inhib_MinC_C"/>
</dbReference>
<keyword evidence="4 6" id="KW-0131">Cell cycle</keyword>
<dbReference type="NCBIfam" id="TIGR01222">
    <property type="entry name" value="minC"/>
    <property type="match status" value="1"/>
</dbReference>
<dbReference type="PANTHER" id="PTHR34108">
    <property type="entry name" value="SEPTUM SITE-DETERMINING PROTEIN MINC"/>
    <property type="match status" value="1"/>
</dbReference>
<feature type="domain" description="Septum formation inhibitor MinC C-terminal" evidence="7">
    <location>
        <begin position="107"/>
        <end position="206"/>
    </location>
</feature>
<accession>A0A9D1PK87</accession>
<evidence type="ECO:0000313" key="10">
    <source>
        <dbReference type="Proteomes" id="UP000823937"/>
    </source>
</evidence>
<reference evidence="9" key="1">
    <citation type="journal article" date="2021" name="PeerJ">
        <title>Extensive microbial diversity within the chicken gut microbiome revealed by metagenomics and culture.</title>
        <authorList>
            <person name="Gilroy R."/>
            <person name="Ravi A."/>
            <person name="Getino M."/>
            <person name="Pursley I."/>
            <person name="Horton D.L."/>
            <person name="Alikhan N.F."/>
            <person name="Baker D."/>
            <person name="Gharbi K."/>
            <person name="Hall N."/>
            <person name="Watson M."/>
            <person name="Adriaenssens E.M."/>
            <person name="Foster-Nyarko E."/>
            <person name="Jarju S."/>
            <person name="Secka A."/>
            <person name="Antonio M."/>
            <person name="Oren A."/>
            <person name="Chaudhuri R.R."/>
            <person name="La Ragione R."/>
            <person name="Hildebrand F."/>
            <person name="Pallen M.J."/>
        </authorList>
    </citation>
    <scope>NUCLEOTIDE SEQUENCE</scope>
    <source>
        <strain evidence="9">CHK169-2315</strain>
    </source>
</reference>
<dbReference type="InterPro" id="IPR036145">
    <property type="entry name" value="MinC_C_sf"/>
</dbReference>
<comment type="subunit">
    <text evidence="5 6">Interacts with MinD and FtsZ.</text>
</comment>
<dbReference type="InterPro" id="IPR013033">
    <property type="entry name" value="MinC"/>
</dbReference>
<dbReference type="SUPFAM" id="SSF63848">
    <property type="entry name" value="Cell-division inhibitor MinC, C-terminal domain"/>
    <property type="match status" value="1"/>
</dbReference>
<organism evidence="9 10">
    <name type="scientific">Candidatus Pseudogracilibacillus intestinigallinarum</name>
    <dbReference type="NCBI Taxonomy" id="2838742"/>
    <lineage>
        <taxon>Bacteria</taxon>
        <taxon>Bacillati</taxon>
        <taxon>Bacillota</taxon>
        <taxon>Bacilli</taxon>
        <taxon>Bacillales</taxon>
        <taxon>Bacillaceae</taxon>
        <taxon>Pseudogracilibacillus</taxon>
    </lineage>
</organism>
<dbReference type="Pfam" id="PF22642">
    <property type="entry name" value="MinC_N_1"/>
    <property type="match status" value="1"/>
</dbReference>
<feature type="domain" description="Septum site-determining protein MinC N-terminal" evidence="8">
    <location>
        <begin position="8"/>
        <end position="85"/>
    </location>
</feature>